<proteinExistence type="predicted"/>
<organism evidence="2 3">
    <name type="scientific">Aquibacillus salsiterrae</name>
    <dbReference type="NCBI Taxonomy" id="2950439"/>
    <lineage>
        <taxon>Bacteria</taxon>
        <taxon>Bacillati</taxon>
        <taxon>Bacillota</taxon>
        <taxon>Bacilli</taxon>
        <taxon>Bacillales</taxon>
        <taxon>Bacillaceae</taxon>
        <taxon>Aquibacillus</taxon>
    </lineage>
</organism>
<evidence type="ECO:0000313" key="2">
    <source>
        <dbReference type="EMBL" id="MDC3415336.1"/>
    </source>
</evidence>
<comment type="caution">
    <text evidence="2">The sequence shown here is derived from an EMBL/GenBank/DDBJ whole genome shotgun (WGS) entry which is preliminary data.</text>
</comment>
<dbReference type="EMBL" id="JAMQKC010000001">
    <property type="protein sequence ID" value="MDC3415336.1"/>
    <property type="molecule type" value="Genomic_DNA"/>
</dbReference>
<name>A0A9X3WE11_9BACI</name>
<sequence length="122" mass="13462">MSHKPYGFHHGCHHPVEEVVYPTKYNEVHTCSENTVEHVHPSHTTVVNHHLIKNAHVYPHSTSYANEVDSVDFYAGSYHVPTPPRPNVPVNPYPGVPAPPAPGAVPGFNPNAIGPRSIRGRR</sequence>
<protein>
    <submittedName>
        <fullName evidence="2">Spore coat protein</fullName>
    </submittedName>
</protein>
<evidence type="ECO:0000313" key="3">
    <source>
        <dbReference type="Proteomes" id="UP001145069"/>
    </source>
</evidence>
<keyword evidence="2" id="KW-0167">Capsid protein</keyword>
<accession>A0A9X3WE11</accession>
<dbReference type="Pfam" id="PF11122">
    <property type="entry name" value="Spore-coat_CotD"/>
    <property type="match status" value="1"/>
</dbReference>
<dbReference type="AlphaFoldDB" id="A0A9X3WE11"/>
<dbReference type="InterPro" id="IPR020108">
    <property type="entry name" value="Spore_coat_CotD"/>
</dbReference>
<dbReference type="RefSeq" id="WP_272444305.1">
    <property type="nucleotide sequence ID" value="NZ_JAMQKC010000001.1"/>
</dbReference>
<dbReference type="Proteomes" id="UP001145069">
    <property type="component" value="Unassembled WGS sequence"/>
</dbReference>
<reference evidence="2" key="1">
    <citation type="submission" date="2022-06" db="EMBL/GenBank/DDBJ databases">
        <title>Aquibacillus sp. a new bacterium isolated from soil saline samples.</title>
        <authorList>
            <person name="Galisteo C."/>
            <person name="De La Haba R."/>
            <person name="Sanchez-Porro C."/>
            <person name="Ventosa A."/>
        </authorList>
    </citation>
    <scope>NUCLEOTIDE SEQUENCE</scope>
    <source>
        <strain evidence="2">3ASR75-54</strain>
    </source>
</reference>
<feature type="region of interest" description="Disordered" evidence="1">
    <location>
        <begin position="100"/>
        <end position="122"/>
    </location>
</feature>
<keyword evidence="2" id="KW-0946">Virion</keyword>
<evidence type="ECO:0000256" key="1">
    <source>
        <dbReference type="SAM" id="MobiDB-lite"/>
    </source>
</evidence>
<keyword evidence="3" id="KW-1185">Reference proteome</keyword>
<gene>
    <name evidence="2" type="ORF">NC799_00210</name>
</gene>